<feature type="region of interest" description="Disordered" evidence="1">
    <location>
        <begin position="1"/>
        <end position="27"/>
    </location>
</feature>
<dbReference type="VEuPathDB" id="FungiDB:JI435_404580"/>
<sequence>MRDGWTSSELIRSGSQGLAQGNRRYGSRPTSVLAMKAMKLKLSGNVSREVSERRQVGDAEEMFADKGTPWWRNVGMDEGV</sequence>
<dbReference type="OrthoDB" id="3648559at2759"/>
<dbReference type="Proteomes" id="UP000663193">
    <property type="component" value="Chromosome 4"/>
</dbReference>
<protein>
    <submittedName>
        <fullName evidence="2">Uncharacterized protein</fullName>
    </submittedName>
</protein>
<organism evidence="2 3">
    <name type="scientific">Phaeosphaeria nodorum (strain SN15 / ATCC MYA-4574 / FGSC 10173)</name>
    <name type="common">Glume blotch fungus</name>
    <name type="synonym">Parastagonospora nodorum</name>
    <dbReference type="NCBI Taxonomy" id="321614"/>
    <lineage>
        <taxon>Eukaryota</taxon>
        <taxon>Fungi</taxon>
        <taxon>Dikarya</taxon>
        <taxon>Ascomycota</taxon>
        <taxon>Pezizomycotina</taxon>
        <taxon>Dothideomycetes</taxon>
        <taxon>Pleosporomycetidae</taxon>
        <taxon>Pleosporales</taxon>
        <taxon>Pleosporineae</taxon>
        <taxon>Phaeosphaeriaceae</taxon>
        <taxon>Parastagonospora</taxon>
    </lineage>
</organism>
<keyword evidence="3" id="KW-1185">Reference proteome</keyword>
<feature type="compositionally biased region" description="Polar residues" evidence="1">
    <location>
        <begin position="1"/>
        <end position="19"/>
    </location>
</feature>
<accession>A0A7U2EVL6</accession>
<evidence type="ECO:0000313" key="3">
    <source>
        <dbReference type="Proteomes" id="UP000663193"/>
    </source>
</evidence>
<reference evidence="3" key="1">
    <citation type="journal article" date="2021" name="BMC Genomics">
        <title>Chromosome-level genome assembly and manually-curated proteome of model necrotroph Parastagonospora nodorum Sn15 reveals a genome-wide trove of candidate effector homologs, and redundancy of virulence-related functions within an accessory chromosome.</title>
        <authorList>
            <person name="Bertazzoni S."/>
            <person name="Jones D.A.B."/>
            <person name="Phan H.T."/>
            <person name="Tan K.-C."/>
            <person name="Hane J.K."/>
        </authorList>
    </citation>
    <scope>NUCLEOTIDE SEQUENCE [LARGE SCALE GENOMIC DNA]</scope>
    <source>
        <strain evidence="3">SN15 / ATCC MYA-4574 / FGSC 10173)</strain>
    </source>
</reference>
<evidence type="ECO:0000256" key="1">
    <source>
        <dbReference type="SAM" id="MobiDB-lite"/>
    </source>
</evidence>
<dbReference type="EMBL" id="CP069026">
    <property type="protein sequence ID" value="QRC93819.1"/>
    <property type="molecule type" value="Genomic_DNA"/>
</dbReference>
<evidence type="ECO:0000313" key="2">
    <source>
        <dbReference type="EMBL" id="QRC93819.1"/>
    </source>
</evidence>
<proteinExistence type="predicted"/>
<gene>
    <name evidence="2" type="ORF">JI435_404580</name>
</gene>
<dbReference type="AlphaFoldDB" id="A0A7U2EVL6"/>
<name>A0A7U2EVL6_PHANO</name>